<evidence type="ECO:0000313" key="2">
    <source>
        <dbReference type="Proteomes" id="UP000603453"/>
    </source>
</evidence>
<dbReference type="OrthoDB" id="2289822at2759"/>
<keyword evidence="2" id="KW-1185">Reference proteome</keyword>
<accession>A0A8H7V6F0</accession>
<reference evidence="1" key="1">
    <citation type="submission" date="2020-12" db="EMBL/GenBank/DDBJ databases">
        <title>Metabolic potential, ecology and presence of endohyphal bacteria is reflected in genomic diversity of Mucoromycotina.</title>
        <authorList>
            <person name="Muszewska A."/>
            <person name="Okrasinska A."/>
            <person name="Steczkiewicz K."/>
            <person name="Drgas O."/>
            <person name="Orlowska M."/>
            <person name="Perlinska-Lenart U."/>
            <person name="Aleksandrzak-Piekarczyk T."/>
            <person name="Szatraj K."/>
            <person name="Zielenkiewicz U."/>
            <person name="Pilsyk S."/>
            <person name="Malc E."/>
            <person name="Mieczkowski P."/>
            <person name="Kruszewska J.S."/>
            <person name="Biernat P."/>
            <person name="Pawlowska J."/>
        </authorList>
    </citation>
    <scope>NUCLEOTIDE SEQUENCE</scope>
    <source>
        <strain evidence="1">WA0000017839</strain>
    </source>
</reference>
<dbReference type="EMBL" id="JAEPRD010000026">
    <property type="protein sequence ID" value="KAG2207232.1"/>
    <property type="molecule type" value="Genomic_DNA"/>
</dbReference>
<gene>
    <name evidence="1" type="ORF">INT47_012285</name>
</gene>
<proteinExistence type="predicted"/>
<dbReference type="Proteomes" id="UP000603453">
    <property type="component" value="Unassembled WGS sequence"/>
</dbReference>
<dbReference type="AlphaFoldDB" id="A0A8H7V6F0"/>
<protein>
    <submittedName>
        <fullName evidence="1">Uncharacterized protein</fullName>
    </submittedName>
</protein>
<name>A0A8H7V6F0_9FUNG</name>
<comment type="caution">
    <text evidence="1">The sequence shown here is derived from an EMBL/GenBank/DDBJ whole genome shotgun (WGS) entry which is preliminary data.</text>
</comment>
<evidence type="ECO:0000313" key="1">
    <source>
        <dbReference type="EMBL" id="KAG2207232.1"/>
    </source>
</evidence>
<organism evidence="1 2">
    <name type="scientific">Mucor saturninus</name>
    <dbReference type="NCBI Taxonomy" id="64648"/>
    <lineage>
        <taxon>Eukaryota</taxon>
        <taxon>Fungi</taxon>
        <taxon>Fungi incertae sedis</taxon>
        <taxon>Mucoromycota</taxon>
        <taxon>Mucoromycotina</taxon>
        <taxon>Mucoromycetes</taxon>
        <taxon>Mucorales</taxon>
        <taxon>Mucorineae</taxon>
        <taxon>Mucoraceae</taxon>
        <taxon>Mucor</taxon>
    </lineage>
</organism>
<sequence>MIQGSSNINLGETLSQLEPRRRTTIDFVPLDPDNNTTPELWPPLFRYPVSNFFRGVSDRQFISVLKRCYMKVYSVHYKSVNISSGVVNGAGRAWFNDIVHHNNLASQLYVGSITFFFETTFKSLRDFLVLIDVAESHGVVDYDRLMPKVILRRPGQHKYVVCRFGDIICNVGLVRYTMAENHYKVISHHIFTELLDLKMGNARNL</sequence>